<evidence type="ECO:0000313" key="1">
    <source>
        <dbReference type="EMBL" id="KAK0652158.1"/>
    </source>
</evidence>
<protein>
    <submittedName>
        <fullName evidence="1">Uncharacterized protein</fullName>
    </submittedName>
</protein>
<dbReference type="AlphaFoldDB" id="A0AA39YGL4"/>
<dbReference type="InterPro" id="IPR036397">
    <property type="entry name" value="RNaseH_sf"/>
</dbReference>
<dbReference type="Gene3D" id="3.30.420.10">
    <property type="entry name" value="Ribonuclease H-like superfamily/Ribonuclease H"/>
    <property type="match status" value="1"/>
</dbReference>
<evidence type="ECO:0000313" key="2">
    <source>
        <dbReference type="Proteomes" id="UP001174936"/>
    </source>
</evidence>
<accession>A0AA39YGL4</accession>
<reference evidence="1" key="1">
    <citation type="submission" date="2023-06" db="EMBL/GenBank/DDBJ databases">
        <title>Genome-scale phylogeny and comparative genomics of the fungal order Sordariales.</title>
        <authorList>
            <consortium name="Lawrence Berkeley National Laboratory"/>
            <person name="Hensen N."/>
            <person name="Bonometti L."/>
            <person name="Westerberg I."/>
            <person name="Brannstrom I.O."/>
            <person name="Guillou S."/>
            <person name="Cros-Aarteil S."/>
            <person name="Calhoun S."/>
            <person name="Haridas S."/>
            <person name="Kuo A."/>
            <person name="Mondo S."/>
            <person name="Pangilinan J."/>
            <person name="Riley R."/>
            <person name="Labutti K."/>
            <person name="Andreopoulos B."/>
            <person name="Lipzen A."/>
            <person name="Chen C."/>
            <person name="Yanf M."/>
            <person name="Daum C."/>
            <person name="Ng V."/>
            <person name="Clum A."/>
            <person name="Steindorff A."/>
            <person name="Ohm R."/>
            <person name="Martin F."/>
            <person name="Silar P."/>
            <person name="Natvig D."/>
            <person name="Lalanne C."/>
            <person name="Gautier V."/>
            <person name="Ament-Velasquez S.L."/>
            <person name="Kruys A."/>
            <person name="Hutchinson M.I."/>
            <person name="Powell A.J."/>
            <person name="Barry K."/>
            <person name="Miller A.N."/>
            <person name="Grigoriev I.V."/>
            <person name="Debuchy R."/>
            <person name="Gladieux P."/>
            <person name="Thoren M.H."/>
            <person name="Johannesson H."/>
        </authorList>
    </citation>
    <scope>NUCLEOTIDE SEQUENCE</scope>
    <source>
        <strain evidence="1">SMH2532-1</strain>
    </source>
</reference>
<dbReference type="GO" id="GO:0003676">
    <property type="term" value="F:nucleic acid binding"/>
    <property type="evidence" value="ECO:0007669"/>
    <property type="project" value="InterPro"/>
</dbReference>
<proteinExistence type="predicted"/>
<name>A0AA39YGL4_9PEZI</name>
<comment type="caution">
    <text evidence="1">The sequence shown here is derived from an EMBL/GenBank/DDBJ whole genome shotgun (WGS) entry which is preliminary data.</text>
</comment>
<sequence>MGPHYPTPVKCRLLGAESFLREHHIPHYKADLFREFHILPRRGWQILHDGDSFDRRHPTIETRGRKPVISLDDILRMERIIWQYGFSARQLSWKALANEANIHASDRTIQKAMGTLGYRKCITCEKGWVSPTNAARRVKAAHLALMYRPNPEDWHDIRWTDECHFCILRSGKIRIIRKPGERFCPDCVYHPPEDENDPPVERYHVWAAVSWNFKSELHFYQVPTNTNGKMNLQIYRDEILEGMIKPWLDAGEQFVLEEDGDSGHGTGQKKDNIVKVCYCEA</sequence>
<dbReference type="EMBL" id="JAULSV010000002">
    <property type="protein sequence ID" value="KAK0652158.1"/>
    <property type="molecule type" value="Genomic_DNA"/>
</dbReference>
<organism evidence="1 2">
    <name type="scientific">Cercophora newfieldiana</name>
    <dbReference type="NCBI Taxonomy" id="92897"/>
    <lineage>
        <taxon>Eukaryota</taxon>
        <taxon>Fungi</taxon>
        <taxon>Dikarya</taxon>
        <taxon>Ascomycota</taxon>
        <taxon>Pezizomycotina</taxon>
        <taxon>Sordariomycetes</taxon>
        <taxon>Sordariomycetidae</taxon>
        <taxon>Sordariales</taxon>
        <taxon>Lasiosphaeriaceae</taxon>
        <taxon>Cercophora</taxon>
    </lineage>
</organism>
<gene>
    <name evidence="1" type="ORF">B0T16DRAFT_405563</name>
</gene>
<keyword evidence="2" id="KW-1185">Reference proteome</keyword>
<dbReference type="Proteomes" id="UP001174936">
    <property type="component" value="Unassembled WGS sequence"/>
</dbReference>